<dbReference type="STRING" id="1855912.LuPra_03302"/>
<dbReference type="SUPFAM" id="SSF53335">
    <property type="entry name" value="S-adenosyl-L-methionine-dependent methyltransferases"/>
    <property type="match status" value="1"/>
</dbReference>
<dbReference type="KEGG" id="abac:LuPra_03302"/>
<dbReference type="RefSeq" id="WP_110171752.1">
    <property type="nucleotide sequence ID" value="NZ_CP015136.1"/>
</dbReference>
<gene>
    <name evidence="1" type="ORF">LuPra_03302</name>
</gene>
<dbReference type="Gene3D" id="3.40.50.150">
    <property type="entry name" value="Vaccinia Virus protein VP39"/>
    <property type="match status" value="1"/>
</dbReference>
<dbReference type="Pfam" id="PF13489">
    <property type="entry name" value="Methyltransf_23"/>
    <property type="match status" value="1"/>
</dbReference>
<reference evidence="2" key="2">
    <citation type="submission" date="2016-04" db="EMBL/GenBank/DDBJ databases">
        <title>First Complete Genome Sequence of a Subdivision 6 Acidobacterium.</title>
        <authorList>
            <person name="Huang S."/>
            <person name="Vieira S."/>
            <person name="Bunk B."/>
            <person name="Riedel T."/>
            <person name="Sproeer C."/>
            <person name="Overmann J."/>
        </authorList>
    </citation>
    <scope>NUCLEOTIDE SEQUENCE [LARGE SCALE GENOMIC DNA]</scope>
    <source>
        <strain evidence="2">DSM 100886 HEG_-6_39</strain>
    </source>
</reference>
<protein>
    <recommendedName>
        <fullName evidence="3">Methyltransferase domain protein</fullName>
    </recommendedName>
</protein>
<sequence length="278" mass="31648">MRTKDIECRLCGAAAAFRFSRRAADGDEVGCYECGRCRSLQTEFPYWLEQEYARASSNDETPDLDTWAAERTLYHRMVVYFLWKLAGLSKASDKLVDWGGGPGLLARMLRDVGIDAYSYDKYIKNHFASGFSRREGERYNFVTAFEVFEHFAEPRTDIEPIFALQPSSLLISTCVYTNQGPDWPYLGPAKSQHIFFYSADALQLIGRRFGYEVIRLPHEVTLFAREPIARERLALVKLLLANDRLAEVVFASKRKWSLAASDNLAILRLLDQAGADAE</sequence>
<dbReference type="EMBL" id="CP015136">
    <property type="protein sequence ID" value="AMY10074.1"/>
    <property type="molecule type" value="Genomic_DNA"/>
</dbReference>
<organism evidence="1 2">
    <name type="scientific">Luteitalea pratensis</name>
    <dbReference type="NCBI Taxonomy" id="1855912"/>
    <lineage>
        <taxon>Bacteria</taxon>
        <taxon>Pseudomonadati</taxon>
        <taxon>Acidobacteriota</taxon>
        <taxon>Vicinamibacteria</taxon>
        <taxon>Vicinamibacterales</taxon>
        <taxon>Vicinamibacteraceae</taxon>
        <taxon>Luteitalea</taxon>
    </lineage>
</organism>
<accession>A0A143PQH9</accession>
<name>A0A143PQH9_LUTPR</name>
<keyword evidence="2" id="KW-1185">Reference proteome</keyword>
<evidence type="ECO:0000313" key="1">
    <source>
        <dbReference type="EMBL" id="AMY10074.1"/>
    </source>
</evidence>
<evidence type="ECO:0000313" key="2">
    <source>
        <dbReference type="Proteomes" id="UP000076079"/>
    </source>
</evidence>
<dbReference type="Proteomes" id="UP000076079">
    <property type="component" value="Chromosome"/>
</dbReference>
<proteinExistence type="predicted"/>
<reference evidence="1 2" key="1">
    <citation type="journal article" date="2016" name="Genome Announc.">
        <title>First Complete Genome Sequence of a Subdivision 6 Acidobacterium Strain.</title>
        <authorList>
            <person name="Huang S."/>
            <person name="Vieira S."/>
            <person name="Bunk B."/>
            <person name="Riedel T."/>
            <person name="Sproer C."/>
            <person name="Overmann J."/>
        </authorList>
    </citation>
    <scope>NUCLEOTIDE SEQUENCE [LARGE SCALE GENOMIC DNA]</scope>
    <source>
        <strain evidence="2">DSM 100886 HEG_-6_39</strain>
    </source>
</reference>
<evidence type="ECO:0008006" key="3">
    <source>
        <dbReference type="Google" id="ProtNLM"/>
    </source>
</evidence>
<dbReference type="InterPro" id="IPR029063">
    <property type="entry name" value="SAM-dependent_MTases_sf"/>
</dbReference>
<dbReference type="AlphaFoldDB" id="A0A143PQH9"/>